<gene>
    <name evidence="2" type="ORF">niasHT_038532</name>
</gene>
<sequence>MKFQSLKILKISSDKNQAAPQQPIPPMAPIQIDLAPILDQTPVRDHTAEPVKSPRQQRKRKKPDRYSPG</sequence>
<dbReference type="Proteomes" id="UP001620626">
    <property type="component" value="Unassembled WGS sequence"/>
</dbReference>
<dbReference type="EMBL" id="JBICBT010001317">
    <property type="protein sequence ID" value="KAL3073394.1"/>
    <property type="molecule type" value="Genomic_DNA"/>
</dbReference>
<proteinExistence type="predicted"/>
<organism evidence="2 3">
    <name type="scientific">Heterodera trifolii</name>
    <dbReference type="NCBI Taxonomy" id="157864"/>
    <lineage>
        <taxon>Eukaryota</taxon>
        <taxon>Metazoa</taxon>
        <taxon>Ecdysozoa</taxon>
        <taxon>Nematoda</taxon>
        <taxon>Chromadorea</taxon>
        <taxon>Rhabditida</taxon>
        <taxon>Tylenchina</taxon>
        <taxon>Tylenchomorpha</taxon>
        <taxon>Tylenchoidea</taxon>
        <taxon>Heteroderidae</taxon>
        <taxon>Heteroderinae</taxon>
        <taxon>Heterodera</taxon>
    </lineage>
</organism>
<evidence type="ECO:0000256" key="1">
    <source>
        <dbReference type="SAM" id="MobiDB-lite"/>
    </source>
</evidence>
<feature type="region of interest" description="Disordered" evidence="1">
    <location>
        <begin position="37"/>
        <end position="69"/>
    </location>
</feature>
<evidence type="ECO:0000313" key="2">
    <source>
        <dbReference type="EMBL" id="KAL3073394.1"/>
    </source>
</evidence>
<comment type="caution">
    <text evidence="2">The sequence shown here is derived from an EMBL/GenBank/DDBJ whole genome shotgun (WGS) entry which is preliminary data.</text>
</comment>
<accession>A0ABD2HYM1</accession>
<evidence type="ECO:0000313" key="3">
    <source>
        <dbReference type="Proteomes" id="UP001620626"/>
    </source>
</evidence>
<name>A0ABD2HYM1_9BILA</name>
<keyword evidence="3" id="KW-1185">Reference proteome</keyword>
<reference evidence="2 3" key="1">
    <citation type="submission" date="2024-10" db="EMBL/GenBank/DDBJ databases">
        <authorList>
            <person name="Kim D."/>
        </authorList>
    </citation>
    <scope>NUCLEOTIDE SEQUENCE [LARGE SCALE GENOMIC DNA]</scope>
    <source>
        <strain evidence="2">BH-2024</strain>
    </source>
</reference>
<dbReference type="AlphaFoldDB" id="A0ABD2HYM1"/>
<protein>
    <submittedName>
        <fullName evidence="2">Uncharacterized protein</fullName>
    </submittedName>
</protein>